<evidence type="ECO:0000313" key="2">
    <source>
        <dbReference type="EMBL" id="UXY15864.1"/>
    </source>
</evidence>
<gene>
    <name evidence="2" type="ORF">N8I74_02265</name>
</gene>
<keyword evidence="3" id="KW-1185">Reference proteome</keyword>
<organism evidence="2 3">
    <name type="scientific">Chitiniphilus purpureus</name>
    <dbReference type="NCBI Taxonomy" id="2981137"/>
    <lineage>
        <taxon>Bacteria</taxon>
        <taxon>Pseudomonadati</taxon>
        <taxon>Pseudomonadota</taxon>
        <taxon>Betaproteobacteria</taxon>
        <taxon>Neisseriales</taxon>
        <taxon>Chitinibacteraceae</taxon>
        <taxon>Chitiniphilus</taxon>
    </lineage>
</organism>
<proteinExistence type="predicted"/>
<keyword evidence="1" id="KW-0732">Signal</keyword>
<protein>
    <recommendedName>
        <fullName evidence="4">DUF1311 domain-containing protein</fullName>
    </recommendedName>
</protein>
<evidence type="ECO:0008006" key="4">
    <source>
        <dbReference type="Google" id="ProtNLM"/>
    </source>
</evidence>
<dbReference type="Proteomes" id="UP001061302">
    <property type="component" value="Chromosome"/>
</dbReference>
<reference evidence="2" key="1">
    <citation type="submission" date="2022-10" db="EMBL/GenBank/DDBJ databases">
        <title>Chitiniphilus purpureus sp. nov., a novel chitin-degrading bacterium isolated from crawfish pond sediment.</title>
        <authorList>
            <person name="Li K."/>
        </authorList>
    </citation>
    <scope>NUCLEOTIDE SEQUENCE</scope>
    <source>
        <strain evidence="2">CD1</strain>
    </source>
</reference>
<dbReference type="RefSeq" id="WP_263125299.1">
    <property type="nucleotide sequence ID" value="NZ_CP106753.1"/>
</dbReference>
<dbReference type="EMBL" id="CP106753">
    <property type="protein sequence ID" value="UXY15864.1"/>
    <property type="molecule type" value="Genomic_DNA"/>
</dbReference>
<evidence type="ECO:0000313" key="3">
    <source>
        <dbReference type="Proteomes" id="UP001061302"/>
    </source>
</evidence>
<evidence type="ECO:0000256" key="1">
    <source>
        <dbReference type="SAM" id="SignalP"/>
    </source>
</evidence>
<feature type="signal peptide" evidence="1">
    <location>
        <begin position="1"/>
        <end position="17"/>
    </location>
</feature>
<accession>A0ABY6DNB6</accession>
<feature type="chain" id="PRO_5045111071" description="DUF1311 domain-containing protein" evidence="1">
    <location>
        <begin position="18"/>
        <end position="96"/>
    </location>
</feature>
<name>A0ABY6DNB6_9NEIS</name>
<sequence>MRAAILVTALLCAPAHAGRYADLLAQCREPVAICHEEINRAIKAEAKARDVEPNKLDTLAKRAQQYCYAEATRAQCGDDPAGWFPVYIRYIDELLG</sequence>